<evidence type="ECO:0000313" key="2">
    <source>
        <dbReference type="EMBL" id="BBH00151.1"/>
    </source>
</evidence>
<dbReference type="PANTHER" id="PTHR34191:SF34">
    <property type="entry name" value="STRESS-INDUCED PROTEIN KIN2-LIKE"/>
    <property type="match status" value="1"/>
</dbReference>
<organism evidence="2">
    <name type="scientific">Prunus dulcis</name>
    <name type="common">Almond</name>
    <name type="synonym">Amygdalus dulcis</name>
    <dbReference type="NCBI Taxonomy" id="3755"/>
    <lineage>
        <taxon>Eukaryota</taxon>
        <taxon>Viridiplantae</taxon>
        <taxon>Streptophyta</taxon>
        <taxon>Embryophyta</taxon>
        <taxon>Tracheophyta</taxon>
        <taxon>Spermatophyta</taxon>
        <taxon>Magnoliopsida</taxon>
        <taxon>eudicotyledons</taxon>
        <taxon>Gunneridae</taxon>
        <taxon>Pentapetalae</taxon>
        <taxon>rosids</taxon>
        <taxon>fabids</taxon>
        <taxon>Rosales</taxon>
        <taxon>Rosaceae</taxon>
        <taxon>Amygdaloideae</taxon>
        <taxon>Amygdaleae</taxon>
        <taxon>Prunus</taxon>
    </lineage>
</organism>
<dbReference type="AlphaFoldDB" id="A0A4Y1R7G5"/>
<protein>
    <submittedName>
        <fullName evidence="2">Late embryogenesis abundant protein family protein</fullName>
    </submittedName>
</protein>
<feature type="region of interest" description="Disordered" evidence="1">
    <location>
        <begin position="54"/>
        <end position="82"/>
    </location>
</feature>
<name>A0A4Y1R7G5_PRUDU</name>
<feature type="compositionally biased region" description="Basic and acidic residues" evidence="1">
    <location>
        <begin position="72"/>
        <end position="82"/>
    </location>
</feature>
<accession>A0A4Y1R7G5</accession>
<dbReference type="EMBL" id="AP019299">
    <property type="protein sequence ID" value="BBH00151.1"/>
    <property type="molecule type" value="Genomic_DNA"/>
</dbReference>
<sequence length="127" mass="13499">IATVDEDKTQQPCPVRKAHPKLQGDTCYGPKAMKCVNSFRMASHVSSIQLFPRKQSEKKMASNSEKVSYHAGEAKGQAEEKASGVMDMANNAAQSAKETMQAAGQNVQATAIGAADAVKNATGMNKK</sequence>
<dbReference type="InterPro" id="IPR039624">
    <property type="entry name" value="LEA1/2/D7/KIN2"/>
</dbReference>
<evidence type="ECO:0000256" key="1">
    <source>
        <dbReference type="SAM" id="MobiDB-lite"/>
    </source>
</evidence>
<proteinExistence type="predicted"/>
<gene>
    <name evidence="2" type="ORF">Prudu_010070</name>
</gene>
<feature type="non-terminal residue" evidence="2">
    <location>
        <position position="1"/>
    </location>
</feature>
<dbReference type="PANTHER" id="PTHR34191">
    <property type="entry name" value="LATE EMBRYOGENESIS ABUNDANT PROTEIN (LEA) FAMILY PROTEIN"/>
    <property type="match status" value="1"/>
</dbReference>
<reference evidence="2" key="1">
    <citation type="journal article" date="2019" name="Science">
        <title>Mutation of a bHLH transcription factor allowed almond domestication.</title>
        <authorList>
            <person name="Sanchez-Perez R."/>
            <person name="Pavan S."/>
            <person name="Mazzeo R."/>
            <person name="Moldovan C."/>
            <person name="Aiese Cigliano R."/>
            <person name="Del Cueto J."/>
            <person name="Ricciardi F."/>
            <person name="Lotti C."/>
            <person name="Ricciardi L."/>
            <person name="Dicenta F."/>
            <person name="Lopez-Marques R.L."/>
            <person name="Lindberg Moller B."/>
        </authorList>
    </citation>
    <scope>NUCLEOTIDE SEQUENCE</scope>
</reference>